<proteinExistence type="predicted"/>
<organism evidence="2 3">
    <name type="scientific">Halovenus aranensis</name>
    <dbReference type="NCBI Taxonomy" id="890420"/>
    <lineage>
        <taxon>Archaea</taxon>
        <taxon>Methanobacteriati</taxon>
        <taxon>Methanobacteriota</taxon>
        <taxon>Stenosarchaea group</taxon>
        <taxon>Halobacteria</taxon>
        <taxon>Halobacteriales</taxon>
        <taxon>Haloarculaceae</taxon>
        <taxon>Halovenus</taxon>
    </lineage>
</organism>
<keyword evidence="3" id="KW-1185">Reference proteome</keyword>
<dbReference type="PROSITE" id="PS51257">
    <property type="entry name" value="PROKAR_LIPOPROTEIN"/>
    <property type="match status" value="1"/>
</dbReference>
<protein>
    <submittedName>
        <fullName evidence="2">Uncharacterized protein</fullName>
    </submittedName>
</protein>
<gene>
    <name evidence="2" type="ORF">SAMN05216226_10264</name>
</gene>
<feature type="region of interest" description="Disordered" evidence="1">
    <location>
        <begin position="21"/>
        <end position="55"/>
    </location>
</feature>
<sequence>MRRRRALQLVGGTVCALAGCLGQNGSDSEPTPDQDPGKTTTPRAEPTPRELGTQAGDGVAVDAVSVQRSVIHHHAWREIHEPDDGQMLVVTGSVPASIDRSAVRFDARLDGDTVSSTVQTELRDRSRLYALSVPVETVDEAELVLQNGAKPAWRLPDDVTETLAAAPEFRLTTAEILDTDGDTGLRLTVENRGERDGVFRGVVEYADAADADSPVEIQVSAGETVTETVQPSALESWSADAEFARDIAPKTRVFEI</sequence>
<evidence type="ECO:0000313" key="3">
    <source>
        <dbReference type="Proteomes" id="UP000198856"/>
    </source>
</evidence>
<accession>A0A1G8SQ36</accession>
<reference evidence="2 3" key="1">
    <citation type="submission" date="2016-10" db="EMBL/GenBank/DDBJ databases">
        <authorList>
            <person name="de Groot N.N."/>
        </authorList>
    </citation>
    <scope>NUCLEOTIDE SEQUENCE [LARGE SCALE GENOMIC DNA]</scope>
    <source>
        <strain evidence="2 3">IBRC-M10015</strain>
    </source>
</reference>
<evidence type="ECO:0000313" key="2">
    <source>
        <dbReference type="EMBL" id="SDJ30730.1"/>
    </source>
</evidence>
<dbReference type="OrthoDB" id="382926at2157"/>
<name>A0A1G8SQ36_9EURY</name>
<evidence type="ECO:0000256" key="1">
    <source>
        <dbReference type="SAM" id="MobiDB-lite"/>
    </source>
</evidence>
<dbReference type="EMBL" id="FNFC01000002">
    <property type="protein sequence ID" value="SDJ30730.1"/>
    <property type="molecule type" value="Genomic_DNA"/>
</dbReference>
<dbReference type="AlphaFoldDB" id="A0A1G8SQ36"/>
<dbReference type="Proteomes" id="UP000198856">
    <property type="component" value="Unassembled WGS sequence"/>
</dbReference>
<dbReference type="RefSeq" id="WP_092698977.1">
    <property type="nucleotide sequence ID" value="NZ_FNFC01000002.1"/>
</dbReference>